<sequence>MDFKGSQAPQSPPENTFPYASLPATSTIRVLTLHSGAPSEPLVGTLTHELLPTSQPYEAISYVWGSDTRCSALHLTDAQTGKSGTLPLTQSIHDALVRLRPRDETRRLWADQVCINQDDITERGQQVRLMDVIYQSASHVLVWLGSDEHGHAQEAKDMILHLDQVFRDETRHATFKRKHSLELGHRDAARWVPLSKLTQQPWFTRIWIVQEIGTSTPSTLHWGPHVTIPWALLSRVADVLNTSYHLLRTRFSIFTPNIRYLDARFVEPATPYGEDYNRGSFIYELHRARHLRTKDPRDHVYAFLGHFSRKVGTAGLKAIEVDYNRTIDHVFTDVARRGLEGAKTLIVLSAVHGVLARNRTNRSRRKPLNVPSWVPDWRVLPLHLIGSPECPHRAAGNTLPSLEIDDHVLKIKGRRVDVVARAWWTFFGQAFQIRDDAEALKDRKDPFEILWKDLTGRDTLDTEDQYLTGESKLFALMQTLANGCVGINRTKGTVTLEENLAHVAAYLIKAGLEAKMSEQLVGMAAGGDPYRWSHEATLVTRYRRFGLTEKGYYLLAPDTLRQGDEIVILDGGKTPFVLRPGQDGTYELGGECYVHGLMNGEGTGADEVIFSIV</sequence>
<comment type="caution">
    <text evidence="2">The sequence shown here is derived from an EMBL/GenBank/DDBJ whole genome shotgun (WGS) entry which is preliminary data.</text>
</comment>
<protein>
    <submittedName>
        <fullName evidence="2">Heterokaryon incompatibility protein-domain-containing protein</fullName>
    </submittedName>
</protein>
<gene>
    <name evidence="2" type="ORF">F5Z01DRAFT_649859</name>
</gene>
<dbReference type="PANTHER" id="PTHR24148">
    <property type="entry name" value="ANKYRIN REPEAT DOMAIN-CONTAINING PROTEIN 39 HOMOLOG-RELATED"/>
    <property type="match status" value="1"/>
</dbReference>
<reference evidence="2" key="1">
    <citation type="journal article" date="2021" name="IMA Fungus">
        <title>Genomic characterization of three marine fungi, including Emericellopsis atlantica sp. nov. with signatures of a generalist lifestyle and marine biomass degradation.</title>
        <authorList>
            <person name="Hagestad O.C."/>
            <person name="Hou L."/>
            <person name="Andersen J.H."/>
            <person name="Hansen E.H."/>
            <person name="Altermark B."/>
            <person name="Li C."/>
            <person name="Kuhnert E."/>
            <person name="Cox R.J."/>
            <person name="Crous P.W."/>
            <person name="Spatafora J.W."/>
            <person name="Lail K."/>
            <person name="Amirebrahimi M."/>
            <person name="Lipzen A."/>
            <person name="Pangilinan J."/>
            <person name="Andreopoulos W."/>
            <person name="Hayes R.D."/>
            <person name="Ng V."/>
            <person name="Grigoriev I.V."/>
            <person name="Jackson S.A."/>
            <person name="Sutton T.D.S."/>
            <person name="Dobson A.D.W."/>
            <person name="Rama T."/>
        </authorList>
    </citation>
    <scope>NUCLEOTIDE SEQUENCE</scope>
    <source>
        <strain evidence="2">TS7</strain>
    </source>
</reference>
<dbReference type="PANTHER" id="PTHR24148:SF82">
    <property type="entry name" value="HETEROKARYON INCOMPATIBILITY DOMAIN-CONTAINING PROTEIN"/>
    <property type="match status" value="1"/>
</dbReference>
<name>A0A9P7ZQ73_9HYPO</name>
<dbReference type="Proteomes" id="UP000887229">
    <property type="component" value="Unassembled WGS sequence"/>
</dbReference>
<dbReference type="OrthoDB" id="5571888at2759"/>
<organism evidence="2 3">
    <name type="scientific">Emericellopsis atlantica</name>
    <dbReference type="NCBI Taxonomy" id="2614577"/>
    <lineage>
        <taxon>Eukaryota</taxon>
        <taxon>Fungi</taxon>
        <taxon>Dikarya</taxon>
        <taxon>Ascomycota</taxon>
        <taxon>Pezizomycotina</taxon>
        <taxon>Sordariomycetes</taxon>
        <taxon>Hypocreomycetidae</taxon>
        <taxon>Hypocreales</taxon>
        <taxon>Bionectriaceae</taxon>
        <taxon>Emericellopsis</taxon>
    </lineage>
</organism>
<proteinExistence type="predicted"/>
<evidence type="ECO:0000313" key="3">
    <source>
        <dbReference type="Proteomes" id="UP000887229"/>
    </source>
</evidence>
<dbReference type="InterPro" id="IPR052895">
    <property type="entry name" value="HetReg/Transcr_Mod"/>
</dbReference>
<accession>A0A9P7ZQ73</accession>
<dbReference type="Pfam" id="PF06985">
    <property type="entry name" value="HET"/>
    <property type="match status" value="1"/>
</dbReference>
<dbReference type="InterPro" id="IPR010730">
    <property type="entry name" value="HET"/>
</dbReference>
<evidence type="ECO:0000259" key="1">
    <source>
        <dbReference type="Pfam" id="PF06985"/>
    </source>
</evidence>
<dbReference type="RefSeq" id="XP_046120233.1">
    <property type="nucleotide sequence ID" value="XM_046263113.1"/>
</dbReference>
<dbReference type="Pfam" id="PF26639">
    <property type="entry name" value="Het-6_barrel"/>
    <property type="match status" value="1"/>
</dbReference>
<feature type="domain" description="Heterokaryon incompatibility" evidence="1">
    <location>
        <begin position="57"/>
        <end position="211"/>
    </location>
</feature>
<dbReference type="GeneID" id="70294016"/>
<evidence type="ECO:0000313" key="2">
    <source>
        <dbReference type="EMBL" id="KAG9256309.1"/>
    </source>
</evidence>
<keyword evidence="3" id="KW-1185">Reference proteome</keyword>
<dbReference type="EMBL" id="MU251248">
    <property type="protein sequence ID" value="KAG9256309.1"/>
    <property type="molecule type" value="Genomic_DNA"/>
</dbReference>
<dbReference type="AlphaFoldDB" id="A0A9P7ZQ73"/>